<evidence type="ECO:0000313" key="2">
    <source>
        <dbReference type="Proteomes" id="UP001360560"/>
    </source>
</evidence>
<gene>
    <name evidence="1" type="ORF">DASC09_048320</name>
</gene>
<dbReference type="EMBL" id="BTFZ01000012">
    <property type="protein sequence ID" value="GMM37507.1"/>
    <property type="molecule type" value="Genomic_DNA"/>
</dbReference>
<accession>A0AAV5QSX1</accession>
<keyword evidence="2" id="KW-1185">Reference proteome</keyword>
<protein>
    <submittedName>
        <fullName evidence="1">Uncharacterized protein</fullName>
    </submittedName>
</protein>
<dbReference type="GeneID" id="90075482"/>
<sequence>MFRFLLRAYEPAEPRTLAQDTFYSLHVTTETDFSRFEAVIDDVIKVHQYAEQEVPTEAAILNQMGHSSLMNHQRLFNMRKCSKR</sequence>
<comment type="caution">
    <text evidence="1">The sequence shown here is derived from an EMBL/GenBank/DDBJ whole genome shotgun (WGS) entry which is preliminary data.</text>
</comment>
<dbReference type="AlphaFoldDB" id="A0AAV5QSX1"/>
<reference evidence="1 2" key="1">
    <citation type="journal article" date="2023" name="Elife">
        <title>Identification of key yeast species and microbe-microbe interactions impacting larval growth of Drosophila in the wild.</title>
        <authorList>
            <person name="Mure A."/>
            <person name="Sugiura Y."/>
            <person name="Maeda R."/>
            <person name="Honda K."/>
            <person name="Sakurai N."/>
            <person name="Takahashi Y."/>
            <person name="Watada M."/>
            <person name="Katoh T."/>
            <person name="Gotoh A."/>
            <person name="Gotoh Y."/>
            <person name="Taniguchi I."/>
            <person name="Nakamura K."/>
            <person name="Hayashi T."/>
            <person name="Katayama T."/>
            <person name="Uemura T."/>
            <person name="Hattori Y."/>
        </authorList>
    </citation>
    <scope>NUCLEOTIDE SEQUENCE [LARGE SCALE GENOMIC DNA]</scope>
    <source>
        <strain evidence="1 2">SC-9</strain>
    </source>
</reference>
<name>A0AAV5QSX1_9ASCO</name>
<proteinExistence type="predicted"/>
<organism evidence="1 2">
    <name type="scientific">Saccharomycopsis crataegensis</name>
    <dbReference type="NCBI Taxonomy" id="43959"/>
    <lineage>
        <taxon>Eukaryota</taxon>
        <taxon>Fungi</taxon>
        <taxon>Dikarya</taxon>
        <taxon>Ascomycota</taxon>
        <taxon>Saccharomycotina</taxon>
        <taxon>Saccharomycetes</taxon>
        <taxon>Saccharomycopsidaceae</taxon>
        <taxon>Saccharomycopsis</taxon>
    </lineage>
</organism>
<dbReference type="RefSeq" id="XP_064854503.1">
    <property type="nucleotide sequence ID" value="XM_064998431.1"/>
</dbReference>
<evidence type="ECO:0000313" key="1">
    <source>
        <dbReference type="EMBL" id="GMM37507.1"/>
    </source>
</evidence>
<dbReference type="Proteomes" id="UP001360560">
    <property type="component" value="Unassembled WGS sequence"/>
</dbReference>